<evidence type="ECO:0000313" key="4">
    <source>
        <dbReference type="Proteomes" id="UP000317178"/>
    </source>
</evidence>
<proteinExistence type="predicted"/>
<gene>
    <name evidence="3" type="primary">tuaC</name>
    <name evidence="3" type="ORF">Pla110_02730</name>
</gene>
<dbReference type="Gene3D" id="3.40.50.2000">
    <property type="entry name" value="Glycogen Phosphorylase B"/>
    <property type="match status" value="2"/>
</dbReference>
<dbReference type="CDD" id="cd03808">
    <property type="entry name" value="GT4_CapM-like"/>
    <property type="match status" value="1"/>
</dbReference>
<dbReference type="AlphaFoldDB" id="A0A518CH58"/>
<dbReference type="OrthoDB" id="9806653at2"/>
<keyword evidence="3" id="KW-0808">Transferase</keyword>
<dbReference type="PANTHER" id="PTHR45947">
    <property type="entry name" value="SULFOQUINOVOSYL TRANSFERASE SQD2"/>
    <property type="match status" value="1"/>
</dbReference>
<dbReference type="Proteomes" id="UP000317178">
    <property type="component" value="Chromosome"/>
</dbReference>
<dbReference type="InterPro" id="IPR050194">
    <property type="entry name" value="Glycosyltransferase_grp1"/>
</dbReference>
<reference evidence="3 4" key="1">
    <citation type="submission" date="2019-02" db="EMBL/GenBank/DDBJ databases">
        <title>Deep-cultivation of Planctomycetes and their phenomic and genomic characterization uncovers novel biology.</title>
        <authorList>
            <person name="Wiegand S."/>
            <person name="Jogler M."/>
            <person name="Boedeker C."/>
            <person name="Pinto D."/>
            <person name="Vollmers J."/>
            <person name="Rivas-Marin E."/>
            <person name="Kohn T."/>
            <person name="Peeters S.H."/>
            <person name="Heuer A."/>
            <person name="Rast P."/>
            <person name="Oberbeckmann S."/>
            <person name="Bunk B."/>
            <person name="Jeske O."/>
            <person name="Meyerdierks A."/>
            <person name="Storesund J.E."/>
            <person name="Kallscheuer N."/>
            <person name="Luecker S."/>
            <person name="Lage O.M."/>
            <person name="Pohl T."/>
            <person name="Merkel B.J."/>
            <person name="Hornburger P."/>
            <person name="Mueller R.-W."/>
            <person name="Bruemmer F."/>
            <person name="Labrenz M."/>
            <person name="Spormann A.M."/>
            <person name="Op den Camp H."/>
            <person name="Overmann J."/>
            <person name="Amann R."/>
            <person name="Jetten M.S.M."/>
            <person name="Mascher T."/>
            <person name="Medema M.H."/>
            <person name="Devos D.P."/>
            <person name="Kaster A.-K."/>
            <person name="Ovreas L."/>
            <person name="Rohde M."/>
            <person name="Galperin M.Y."/>
            <person name="Jogler C."/>
        </authorList>
    </citation>
    <scope>NUCLEOTIDE SEQUENCE [LARGE SCALE GENOMIC DNA]</scope>
    <source>
        <strain evidence="3 4">Pla110</strain>
    </source>
</reference>
<dbReference type="Pfam" id="PF13579">
    <property type="entry name" value="Glyco_trans_4_4"/>
    <property type="match status" value="1"/>
</dbReference>
<sequence length="389" mass="43627">MKIVHVITRLVIGGAQENTLLNVEDLANLYNDDVTLVIGPDAGPEGTLLERASQGKFRLITVPSLHRAIGPWNDFRCYRELQTLFRELKPDIVHTHSSKAGILGRAAATAVGVPVVHTVHGSPFHPWEKNWKNSLYQRLEKRAFSQSGHTISVCNAMTEQYVAAGIGKPENYTTIYSGMELEPFLNPSRTSEEMREELGIPDDAIVIGKVARLFELKGHEFLLQIAPELIQRHPNVRFLFVGDGVLREQMQQMIASRGLTDHFHFTGLVPPHEVPHYLQAMDIVVHTSLREGLPRVLPQALLSKKPIIAFNLDGSPEVCRHEETGLLVEPESTSGLLEAITRLIETPALGQQLAERGYELCLPMFDHEEMTRQVRQVYERVLGTTEGHR</sequence>
<feature type="domain" description="Glycosyltransferase subfamily 4-like N-terminal" evidence="2">
    <location>
        <begin position="14"/>
        <end position="176"/>
    </location>
</feature>
<dbReference type="InterPro" id="IPR001296">
    <property type="entry name" value="Glyco_trans_1"/>
</dbReference>
<evidence type="ECO:0000313" key="3">
    <source>
        <dbReference type="EMBL" id="QDU78569.1"/>
    </source>
</evidence>
<organism evidence="3 4">
    <name type="scientific">Polystyrenella longa</name>
    <dbReference type="NCBI Taxonomy" id="2528007"/>
    <lineage>
        <taxon>Bacteria</taxon>
        <taxon>Pseudomonadati</taxon>
        <taxon>Planctomycetota</taxon>
        <taxon>Planctomycetia</taxon>
        <taxon>Planctomycetales</taxon>
        <taxon>Planctomycetaceae</taxon>
        <taxon>Polystyrenella</taxon>
    </lineage>
</organism>
<keyword evidence="3" id="KW-0328">Glycosyltransferase</keyword>
<dbReference type="EC" id="2.4.-.-" evidence="3"/>
<dbReference type="KEGG" id="plon:Pla110_02730"/>
<accession>A0A518CH58</accession>
<dbReference type="PANTHER" id="PTHR45947:SF3">
    <property type="entry name" value="SULFOQUINOVOSYL TRANSFERASE SQD2"/>
    <property type="match status" value="1"/>
</dbReference>
<dbReference type="InterPro" id="IPR028098">
    <property type="entry name" value="Glyco_trans_4-like_N"/>
</dbReference>
<name>A0A518CH58_9PLAN</name>
<feature type="domain" description="Glycosyl transferase family 1" evidence="1">
    <location>
        <begin position="192"/>
        <end position="359"/>
    </location>
</feature>
<evidence type="ECO:0000259" key="2">
    <source>
        <dbReference type="Pfam" id="PF13579"/>
    </source>
</evidence>
<protein>
    <submittedName>
        <fullName evidence="3">Teichuronic acid biosynthesis glycosyltransferase TuaC</fullName>
        <ecNumber evidence="3">2.4.-.-</ecNumber>
    </submittedName>
</protein>
<dbReference type="RefSeq" id="WP_144992435.1">
    <property type="nucleotide sequence ID" value="NZ_CP036281.1"/>
</dbReference>
<dbReference type="SUPFAM" id="SSF53756">
    <property type="entry name" value="UDP-Glycosyltransferase/glycogen phosphorylase"/>
    <property type="match status" value="1"/>
</dbReference>
<keyword evidence="4" id="KW-1185">Reference proteome</keyword>
<dbReference type="GO" id="GO:0016757">
    <property type="term" value="F:glycosyltransferase activity"/>
    <property type="evidence" value="ECO:0007669"/>
    <property type="project" value="UniProtKB-KW"/>
</dbReference>
<dbReference type="EMBL" id="CP036281">
    <property type="protein sequence ID" value="QDU78569.1"/>
    <property type="molecule type" value="Genomic_DNA"/>
</dbReference>
<dbReference type="Pfam" id="PF00534">
    <property type="entry name" value="Glycos_transf_1"/>
    <property type="match status" value="1"/>
</dbReference>
<evidence type="ECO:0000259" key="1">
    <source>
        <dbReference type="Pfam" id="PF00534"/>
    </source>
</evidence>